<comment type="caution">
    <text evidence="2">The sequence shown here is derived from an EMBL/GenBank/DDBJ whole genome shotgun (WGS) entry which is preliminary data.</text>
</comment>
<dbReference type="PROSITE" id="PS50879">
    <property type="entry name" value="RNASE_H_1"/>
    <property type="match status" value="1"/>
</dbReference>
<dbReference type="Gramene" id="PRQ23622">
    <property type="protein sequence ID" value="PRQ23622"/>
    <property type="gene ID" value="RchiOBHm_Chr6g0263381"/>
</dbReference>
<organism evidence="2 3">
    <name type="scientific">Rosa chinensis</name>
    <name type="common">China rose</name>
    <dbReference type="NCBI Taxonomy" id="74649"/>
    <lineage>
        <taxon>Eukaryota</taxon>
        <taxon>Viridiplantae</taxon>
        <taxon>Streptophyta</taxon>
        <taxon>Embryophyta</taxon>
        <taxon>Tracheophyta</taxon>
        <taxon>Spermatophyta</taxon>
        <taxon>Magnoliopsida</taxon>
        <taxon>eudicotyledons</taxon>
        <taxon>Gunneridae</taxon>
        <taxon>Pentapetalae</taxon>
        <taxon>rosids</taxon>
        <taxon>fabids</taxon>
        <taxon>Rosales</taxon>
        <taxon>Rosaceae</taxon>
        <taxon>Rosoideae</taxon>
        <taxon>Rosoideae incertae sedis</taxon>
        <taxon>Rosa</taxon>
    </lineage>
</organism>
<dbReference type="CDD" id="cd06222">
    <property type="entry name" value="RNase_H_like"/>
    <property type="match status" value="1"/>
</dbReference>
<dbReference type="InterPro" id="IPR002156">
    <property type="entry name" value="RNaseH_domain"/>
</dbReference>
<dbReference type="EMBL" id="PDCK01000044">
    <property type="protein sequence ID" value="PRQ23622.1"/>
    <property type="molecule type" value="Genomic_DNA"/>
</dbReference>
<dbReference type="InterPro" id="IPR044730">
    <property type="entry name" value="RNase_H-like_dom_plant"/>
</dbReference>
<dbReference type="PANTHER" id="PTHR47723">
    <property type="entry name" value="OS05G0353850 PROTEIN"/>
    <property type="match status" value="1"/>
</dbReference>
<sequence length="301" mass="34028">MAIWKTRNRLRFDDKPPSLMRVFRSTKAWLRFAAPHMPGHSSGILDNNLLIGLGIQPTSRSHTASRLVLWHPPVSPWVKLNTDGLVKGNPGPAACGGVFRDSTGHYIGGFCHGLGNQTAFFAELMGVILGIDYAFQFGWRYIWLKSDSISVLACLTSSSFSPPWPLRIAWLNCLSRIRLMSFYCCHVLREGNTVADRMANLGLASSSLFLKFLKLPNLKWVDLSDNNLDLITETRTMNVSSISRLEYLELSLCNIREFPNFLRYQDTLFYLNLSGNGMHGQVPKWMWNTSRVLFGVHGHFS</sequence>
<reference evidence="2 3" key="1">
    <citation type="journal article" date="2018" name="Nat. Genet.">
        <title>The Rosa genome provides new insights in the design of modern roses.</title>
        <authorList>
            <person name="Bendahmane M."/>
        </authorList>
    </citation>
    <scope>NUCLEOTIDE SEQUENCE [LARGE SCALE GENOMIC DNA]</scope>
    <source>
        <strain evidence="3">cv. Old Blush</strain>
    </source>
</reference>
<dbReference type="InterPro" id="IPR053151">
    <property type="entry name" value="RNase_H-like"/>
</dbReference>
<dbReference type="InterPro" id="IPR012337">
    <property type="entry name" value="RNaseH-like_sf"/>
</dbReference>
<dbReference type="SUPFAM" id="SSF52047">
    <property type="entry name" value="RNI-like"/>
    <property type="match status" value="1"/>
</dbReference>
<protein>
    <submittedName>
        <fullName evidence="2">Putative ribonuclease H-like domain, leucine-rich repeat domain, L domain-containing protein</fullName>
    </submittedName>
</protein>
<proteinExistence type="predicted"/>
<dbReference type="Gene3D" id="3.80.10.10">
    <property type="entry name" value="Ribonuclease Inhibitor"/>
    <property type="match status" value="1"/>
</dbReference>
<name>A0A2P6PNX7_ROSCH</name>
<dbReference type="Gene3D" id="3.30.420.10">
    <property type="entry name" value="Ribonuclease H-like superfamily/Ribonuclease H"/>
    <property type="match status" value="1"/>
</dbReference>
<dbReference type="PANTHER" id="PTHR47723:SF23">
    <property type="entry name" value="REVERSE TRANSCRIPTASE-LIKE PROTEIN"/>
    <property type="match status" value="1"/>
</dbReference>
<dbReference type="GO" id="GO:0003676">
    <property type="term" value="F:nucleic acid binding"/>
    <property type="evidence" value="ECO:0007669"/>
    <property type="project" value="InterPro"/>
</dbReference>
<dbReference type="InterPro" id="IPR032675">
    <property type="entry name" value="LRR_dom_sf"/>
</dbReference>
<dbReference type="Pfam" id="PF13456">
    <property type="entry name" value="RVT_3"/>
    <property type="match status" value="1"/>
</dbReference>
<dbReference type="GO" id="GO:0004523">
    <property type="term" value="F:RNA-DNA hybrid ribonuclease activity"/>
    <property type="evidence" value="ECO:0007669"/>
    <property type="project" value="InterPro"/>
</dbReference>
<evidence type="ECO:0000313" key="3">
    <source>
        <dbReference type="Proteomes" id="UP000238479"/>
    </source>
</evidence>
<dbReference type="SUPFAM" id="SSF53098">
    <property type="entry name" value="Ribonuclease H-like"/>
    <property type="match status" value="1"/>
</dbReference>
<gene>
    <name evidence="2" type="ORF">RchiOBHm_Chr6g0263381</name>
</gene>
<evidence type="ECO:0000259" key="1">
    <source>
        <dbReference type="PROSITE" id="PS50879"/>
    </source>
</evidence>
<keyword evidence="3" id="KW-1185">Reference proteome</keyword>
<dbReference type="InterPro" id="IPR036397">
    <property type="entry name" value="RNaseH_sf"/>
</dbReference>
<accession>A0A2P6PNX7</accession>
<evidence type="ECO:0000313" key="2">
    <source>
        <dbReference type="EMBL" id="PRQ23622.1"/>
    </source>
</evidence>
<dbReference type="AlphaFoldDB" id="A0A2P6PNX7"/>
<dbReference type="Proteomes" id="UP000238479">
    <property type="component" value="Chromosome 6"/>
</dbReference>
<feature type="domain" description="RNase H type-1" evidence="1">
    <location>
        <begin position="74"/>
        <end position="204"/>
    </location>
</feature>